<keyword evidence="10 18" id="KW-0547">Nucleotide-binding</keyword>
<dbReference type="GO" id="GO:0005524">
    <property type="term" value="F:ATP binding"/>
    <property type="evidence" value="ECO:0007669"/>
    <property type="project" value="UniProtKB-KW"/>
</dbReference>
<evidence type="ECO:0000313" key="21">
    <source>
        <dbReference type="WBParaSite" id="PSAMB.scaffold462size50287.g6176.t2"/>
    </source>
</evidence>
<feature type="binding site" evidence="18">
    <location>
        <position position="393"/>
    </location>
    <ligand>
        <name>ATP</name>
        <dbReference type="ChEBI" id="CHEBI:30616"/>
    </ligand>
</feature>
<evidence type="ECO:0000313" key="20">
    <source>
        <dbReference type="Proteomes" id="UP000887566"/>
    </source>
</evidence>
<dbReference type="PROSITE" id="PS01012">
    <property type="entry name" value="FOLYLPOLYGLU_SYNT_2"/>
    <property type="match status" value="1"/>
</dbReference>
<dbReference type="PANTHER" id="PTHR11136:SF5">
    <property type="entry name" value="FOLYLPOLYGLUTAMATE SYNTHASE, MITOCHONDRIAL"/>
    <property type="match status" value="1"/>
</dbReference>
<name>A0A914WMW1_9BILA</name>
<evidence type="ECO:0000256" key="10">
    <source>
        <dbReference type="ARBA" id="ARBA00022741"/>
    </source>
</evidence>
<evidence type="ECO:0000256" key="5">
    <source>
        <dbReference type="ARBA" id="ARBA00008276"/>
    </source>
</evidence>
<evidence type="ECO:0000256" key="4">
    <source>
        <dbReference type="ARBA" id="ARBA00005150"/>
    </source>
</evidence>
<keyword evidence="15" id="KW-0472">Membrane</keyword>
<dbReference type="NCBIfam" id="TIGR01499">
    <property type="entry name" value="folC"/>
    <property type="match status" value="1"/>
</dbReference>
<dbReference type="GO" id="GO:0006730">
    <property type="term" value="P:one-carbon metabolic process"/>
    <property type="evidence" value="ECO:0007669"/>
    <property type="project" value="UniProtKB-KW"/>
</dbReference>
<dbReference type="FunFam" id="3.40.1190.10:FF:000008">
    <property type="entry name" value="Folylpolyglutamate synthase"/>
    <property type="match status" value="1"/>
</dbReference>
<keyword evidence="20" id="KW-1185">Reference proteome</keyword>
<dbReference type="GO" id="GO:0005829">
    <property type="term" value="C:cytosol"/>
    <property type="evidence" value="ECO:0007669"/>
    <property type="project" value="TreeGrafter"/>
</dbReference>
<comment type="function">
    <text evidence="17">Catalyzes conversion of folates to polyglutamate derivatives allowing concentration of folate compounds in the cell and the intracellular retention of these cofactors, which are important substrates for most of the folate-dependent enzymes that are involved in one-carbon transfer reactions involved in purine, pyrimidine and amino acid synthesis.</text>
</comment>
<protein>
    <recommendedName>
        <fullName evidence="17">Folylpolyglutamate synthase</fullName>
        <ecNumber evidence="17">6.3.2.17</ecNumber>
    </recommendedName>
    <alternativeName>
        <fullName evidence="17">Folylpoly-gamma-glutamate synthetase</fullName>
    </alternativeName>
    <alternativeName>
        <fullName evidence="17">Tetrahydrofolylpolyglutamate synthase</fullName>
    </alternativeName>
</protein>
<evidence type="ECO:0000256" key="18">
    <source>
        <dbReference type="PIRSR" id="PIRSR038895-1"/>
    </source>
</evidence>
<evidence type="ECO:0000256" key="13">
    <source>
        <dbReference type="ARBA" id="ARBA00022842"/>
    </source>
</evidence>
<feature type="binding site" evidence="19">
    <location>
        <position position="211"/>
    </location>
    <ligand>
        <name>Mg(2+)</name>
        <dbReference type="ChEBI" id="CHEBI:18420"/>
        <label>1</label>
    </ligand>
</feature>
<organism evidence="20 21">
    <name type="scientific">Plectus sambesii</name>
    <dbReference type="NCBI Taxonomy" id="2011161"/>
    <lineage>
        <taxon>Eukaryota</taxon>
        <taxon>Metazoa</taxon>
        <taxon>Ecdysozoa</taxon>
        <taxon>Nematoda</taxon>
        <taxon>Chromadorea</taxon>
        <taxon>Plectida</taxon>
        <taxon>Plectina</taxon>
        <taxon>Plectoidea</taxon>
        <taxon>Plectidae</taxon>
        <taxon>Plectus</taxon>
    </lineage>
</organism>
<evidence type="ECO:0000256" key="17">
    <source>
        <dbReference type="PIRNR" id="PIRNR038895"/>
    </source>
</evidence>
<comment type="pathway">
    <text evidence="4 17">Cofactor biosynthesis; tetrahydrofolylpolyglutamate biosynthesis.</text>
</comment>
<dbReference type="EC" id="6.3.2.17" evidence="17"/>
<comment type="catalytic activity">
    <reaction evidence="16 17">
        <text>(6S)-5,6,7,8-tetrahydrofolyl-(gamma-L-Glu)(n) + L-glutamate + ATP = (6S)-5,6,7,8-tetrahydrofolyl-(gamma-L-Glu)(n+1) + ADP + phosphate + H(+)</text>
        <dbReference type="Rhea" id="RHEA:10580"/>
        <dbReference type="Rhea" id="RHEA-COMP:14738"/>
        <dbReference type="Rhea" id="RHEA-COMP:14740"/>
        <dbReference type="ChEBI" id="CHEBI:15378"/>
        <dbReference type="ChEBI" id="CHEBI:29985"/>
        <dbReference type="ChEBI" id="CHEBI:30616"/>
        <dbReference type="ChEBI" id="CHEBI:43474"/>
        <dbReference type="ChEBI" id="CHEBI:141005"/>
        <dbReference type="ChEBI" id="CHEBI:456216"/>
        <dbReference type="EC" id="6.3.2.17"/>
    </reaction>
</comment>
<keyword evidence="8 17" id="KW-0436">Ligase</keyword>
<dbReference type="InterPro" id="IPR001645">
    <property type="entry name" value="Folylpolyglutamate_synth"/>
</dbReference>
<feature type="binding site" evidence="18">
    <location>
        <position position="379"/>
    </location>
    <ligand>
        <name>ATP</name>
        <dbReference type="ChEBI" id="CHEBI:30616"/>
    </ligand>
</feature>
<evidence type="ECO:0000256" key="6">
    <source>
        <dbReference type="ARBA" id="ARBA00022490"/>
    </source>
</evidence>
<evidence type="ECO:0000256" key="16">
    <source>
        <dbReference type="ARBA" id="ARBA00047493"/>
    </source>
</evidence>
<keyword evidence="14" id="KW-0496">Mitochondrion</keyword>
<evidence type="ECO:0000256" key="15">
    <source>
        <dbReference type="ARBA" id="ARBA00023136"/>
    </source>
</evidence>
<dbReference type="PANTHER" id="PTHR11136">
    <property type="entry name" value="FOLYLPOLYGLUTAMATE SYNTHASE-RELATED"/>
    <property type="match status" value="1"/>
</dbReference>
<dbReference type="GO" id="GO:0005743">
    <property type="term" value="C:mitochondrial inner membrane"/>
    <property type="evidence" value="ECO:0007669"/>
    <property type="project" value="UniProtKB-SubCell"/>
</dbReference>
<evidence type="ECO:0000256" key="11">
    <source>
        <dbReference type="ARBA" id="ARBA00022792"/>
    </source>
</evidence>
<dbReference type="Proteomes" id="UP000887566">
    <property type="component" value="Unplaced"/>
</dbReference>
<keyword evidence="6" id="KW-0963">Cytoplasm</keyword>
<dbReference type="InterPro" id="IPR018109">
    <property type="entry name" value="Folylpolyglutamate_synth_CS"/>
</dbReference>
<comment type="cofactor">
    <cofactor evidence="17">
        <name>a monovalent cation</name>
        <dbReference type="ChEBI" id="CHEBI:60242"/>
    </cofactor>
    <text evidence="17">A monovalent cation.</text>
</comment>
<dbReference type="InterPro" id="IPR036565">
    <property type="entry name" value="Mur-like_cat_sf"/>
</dbReference>
<keyword evidence="13 19" id="KW-0460">Magnesium</keyword>
<dbReference type="GO" id="GO:0046872">
    <property type="term" value="F:metal ion binding"/>
    <property type="evidence" value="ECO:0007669"/>
    <property type="project" value="UniProtKB-KW"/>
</dbReference>
<comment type="similarity">
    <text evidence="5 17">Belongs to the folylpolyglutamate synthase family.</text>
</comment>
<reference evidence="21" key="1">
    <citation type="submission" date="2022-11" db="UniProtKB">
        <authorList>
            <consortium name="WormBaseParasite"/>
        </authorList>
    </citation>
    <scope>IDENTIFICATION</scope>
</reference>
<evidence type="ECO:0000256" key="14">
    <source>
        <dbReference type="ARBA" id="ARBA00023128"/>
    </source>
</evidence>
<accession>A0A914WMW1</accession>
<dbReference type="Gene3D" id="3.90.190.20">
    <property type="entry name" value="Mur ligase, C-terminal domain"/>
    <property type="match status" value="1"/>
</dbReference>
<keyword evidence="9 19" id="KW-0479">Metal-binding</keyword>
<dbReference type="Gene3D" id="3.40.1190.10">
    <property type="entry name" value="Mur-like, catalytic domain"/>
    <property type="match status" value="1"/>
</dbReference>
<dbReference type="InterPro" id="IPR036615">
    <property type="entry name" value="Mur_ligase_C_dom_sf"/>
</dbReference>
<evidence type="ECO:0000256" key="12">
    <source>
        <dbReference type="ARBA" id="ARBA00022840"/>
    </source>
</evidence>
<keyword evidence="7 17" id="KW-0554">One-carbon metabolism</keyword>
<feature type="binding site" evidence="19">
    <location>
        <position position="239"/>
    </location>
    <ligand>
        <name>Mg(2+)</name>
        <dbReference type="ChEBI" id="CHEBI:18420"/>
        <label>1</label>
    </ligand>
</feature>
<evidence type="ECO:0000256" key="2">
    <source>
        <dbReference type="ARBA" id="ARBA00004305"/>
    </source>
</evidence>
<evidence type="ECO:0000256" key="8">
    <source>
        <dbReference type="ARBA" id="ARBA00022598"/>
    </source>
</evidence>
<feature type="binding site" evidence="19">
    <location>
        <position position="140"/>
    </location>
    <ligand>
        <name>Mg(2+)</name>
        <dbReference type="ChEBI" id="CHEBI:18420"/>
        <label>1</label>
    </ligand>
</feature>
<keyword evidence="11" id="KW-0999">Mitochondrion inner membrane</keyword>
<keyword evidence="12 18" id="KW-0067">ATP-binding</keyword>
<dbReference type="SUPFAM" id="SSF53623">
    <property type="entry name" value="MurD-like peptide ligases, catalytic domain"/>
    <property type="match status" value="1"/>
</dbReference>
<evidence type="ECO:0000256" key="1">
    <source>
        <dbReference type="ARBA" id="ARBA00004273"/>
    </source>
</evidence>
<dbReference type="PROSITE" id="PS01011">
    <property type="entry name" value="FOLYLPOLYGLU_SYNT_1"/>
    <property type="match status" value="1"/>
</dbReference>
<dbReference type="GO" id="GO:0005759">
    <property type="term" value="C:mitochondrial matrix"/>
    <property type="evidence" value="ECO:0007669"/>
    <property type="project" value="UniProtKB-SubCell"/>
</dbReference>
<comment type="subcellular location">
    <subcellularLocation>
        <location evidence="3">Cytoplasm</location>
    </subcellularLocation>
    <subcellularLocation>
        <location evidence="1">Mitochondrion inner membrane</location>
    </subcellularLocation>
    <subcellularLocation>
        <location evidence="2">Mitochondrion matrix</location>
    </subcellularLocation>
</comment>
<evidence type="ECO:0000256" key="9">
    <source>
        <dbReference type="ARBA" id="ARBA00022723"/>
    </source>
</evidence>
<evidence type="ECO:0000256" key="7">
    <source>
        <dbReference type="ARBA" id="ARBA00022563"/>
    </source>
</evidence>
<dbReference type="AlphaFoldDB" id="A0A914WMW1"/>
<evidence type="ECO:0000256" key="19">
    <source>
        <dbReference type="PIRSR" id="PIRSR038895-2"/>
    </source>
</evidence>
<sequence length="560" mass="62826">MRLPGRAPTKWANHLVNLHTSSRHSTGVALTPSAMSTHKTASYENAIFQLNSLQSNASVIQQLRKKREIHPERNLMETEMFLERAAIQITDLDKLNVIHITDLDKLNVIHVSGTKGKGSTCAFTESVLRELGFKTGFYSSPHLVHVRERIRINGEPLNERDFARYFWTVYKRLEKSSTKEETSSMPAYFKFLTLMAYHVFVEEKVDVAIIEVGIGGEYDCTNVIKNPVVCGVTTLDYDHTSILGQTLEEIAWHKAGIFKPGSVAITADWSPETLGVLESRAKERQCPLSLAPALEAYEWPGSRLEIGIPGQHQYWNITLAMQLSRVWLERTGRSALLNDIPIIATAPLNKPNCTAPVLPGFQVSSAFVQAIRSCRWPGRSQVLRRGRITYFLDGAHTPKSLECCAKWFKSESLVEHDGAEEKPIKMLLFHCTADRSADSLLPYLQKCNFDYALFCPTQVHARVDRRSDQANLNQDEHAQLDKCEQNRKCWTQLQRGKSSAGVTEVLPCIEDALNWIESRDQHLDALKGGLSTTNVHVLVTGSLHLVGGVIGLIDPELKMT</sequence>
<dbReference type="SUPFAM" id="SSF53244">
    <property type="entry name" value="MurD-like peptide ligases, peptide-binding domain"/>
    <property type="match status" value="1"/>
</dbReference>
<proteinExistence type="inferred from homology"/>
<evidence type="ECO:0000256" key="3">
    <source>
        <dbReference type="ARBA" id="ARBA00004496"/>
    </source>
</evidence>
<dbReference type="GO" id="GO:0004326">
    <property type="term" value="F:tetrahydrofolylpolyglutamate synthase activity"/>
    <property type="evidence" value="ECO:0007669"/>
    <property type="project" value="UniProtKB-EC"/>
</dbReference>
<dbReference type="PIRSF" id="PIRSF038895">
    <property type="entry name" value="FPGS"/>
    <property type="match status" value="1"/>
</dbReference>
<dbReference type="WBParaSite" id="PSAMB.scaffold462size50287.g6176.t2">
    <property type="protein sequence ID" value="PSAMB.scaffold462size50287.g6176.t2"/>
    <property type="gene ID" value="PSAMB.scaffold462size50287.g6176"/>
</dbReference>
<dbReference type="InterPro" id="IPR023600">
    <property type="entry name" value="Folylpolyglutamate_synth_euk"/>
</dbReference>